<keyword evidence="3 8" id="KW-0812">Transmembrane</keyword>
<evidence type="ECO:0000313" key="13">
    <source>
        <dbReference type="Proteomes" id="UP000664203"/>
    </source>
</evidence>
<feature type="domain" description="Potassium channel" evidence="11">
    <location>
        <begin position="214"/>
        <end position="285"/>
    </location>
</feature>
<feature type="transmembrane region" description="Helical" evidence="10">
    <location>
        <begin position="164"/>
        <end position="187"/>
    </location>
</feature>
<evidence type="ECO:0000256" key="9">
    <source>
        <dbReference type="SAM" id="MobiDB-lite"/>
    </source>
</evidence>
<feature type="region of interest" description="Disordered" evidence="9">
    <location>
        <begin position="487"/>
        <end position="514"/>
    </location>
</feature>
<dbReference type="Proteomes" id="UP000664203">
    <property type="component" value="Unassembled WGS sequence"/>
</dbReference>
<evidence type="ECO:0000256" key="7">
    <source>
        <dbReference type="ARBA" id="ARBA00023303"/>
    </source>
</evidence>
<feature type="transmembrane region" description="Helical" evidence="10">
    <location>
        <begin position="360"/>
        <end position="382"/>
    </location>
</feature>
<keyword evidence="2 8" id="KW-0813">Transport</keyword>
<evidence type="ECO:0000256" key="4">
    <source>
        <dbReference type="ARBA" id="ARBA00022989"/>
    </source>
</evidence>
<feature type="region of interest" description="Disordered" evidence="9">
    <location>
        <begin position="656"/>
        <end position="709"/>
    </location>
</feature>
<evidence type="ECO:0000256" key="3">
    <source>
        <dbReference type="ARBA" id="ARBA00022692"/>
    </source>
</evidence>
<dbReference type="SUPFAM" id="SSF81324">
    <property type="entry name" value="Voltage-gated potassium channels"/>
    <property type="match status" value="2"/>
</dbReference>
<dbReference type="GO" id="GO:0005886">
    <property type="term" value="C:plasma membrane"/>
    <property type="evidence" value="ECO:0007669"/>
    <property type="project" value="TreeGrafter"/>
</dbReference>
<accession>A0A8H3ECA0</accession>
<dbReference type="GO" id="GO:0030322">
    <property type="term" value="P:stabilization of membrane potential"/>
    <property type="evidence" value="ECO:0007669"/>
    <property type="project" value="TreeGrafter"/>
</dbReference>
<dbReference type="InterPro" id="IPR013099">
    <property type="entry name" value="K_chnl_dom"/>
</dbReference>
<dbReference type="Pfam" id="PF07885">
    <property type="entry name" value="Ion_trans_2"/>
    <property type="match status" value="2"/>
</dbReference>
<feature type="transmembrane region" description="Helical" evidence="10">
    <location>
        <begin position="134"/>
        <end position="152"/>
    </location>
</feature>
<keyword evidence="13" id="KW-1185">Reference proteome</keyword>
<feature type="transmembrane region" description="Helical" evidence="10">
    <location>
        <begin position="418"/>
        <end position="439"/>
    </location>
</feature>
<evidence type="ECO:0000256" key="8">
    <source>
        <dbReference type="RuleBase" id="RU003857"/>
    </source>
</evidence>
<evidence type="ECO:0000313" key="12">
    <source>
        <dbReference type="EMBL" id="CAF9903859.1"/>
    </source>
</evidence>
<feature type="compositionally biased region" description="Polar residues" evidence="9">
    <location>
        <begin position="682"/>
        <end position="691"/>
    </location>
</feature>
<feature type="domain" description="Potassium channel" evidence="11">
    <location>
        <begin position="368"/>
        <end position="443"/>
    </location>
</feature>
<feature type="transmembrane region" description="Helical" evidence="10">
    <location>
        <begin position="207"/>
        <end position="225"/>
    </location>
</feature>
<dbReference type="AlphaFoldDB" id="A0A8H3ECA0"/>
<comment type="subcellular location">
    <subcellularLocation>
        <location evidence="1">Membrane</location>
        <topology evidence="1">Multi-pass membrane protein</topology>
    </subcellularLocation>
</comment>
<feature type="region of interest" description="Disordered" evidence="9">
    <location>
        <begin position="587"/>
        <end position="624"/>
    </location>
</feature>
<organism evidence="12 13">
    <name type="scientific">Alectoria fallacina</name>
    <dbReference type="NCBI Taxonomy" id="1903189"/>
    <lineage>
        <taxon>Eukaryota</taxon>
        <taxon>Fungi</taxon>
        <taxon>Dikarya</taxon>
        <taxon>Ascomycota</taxon>
        <taxon>Pezizomycotina</taxon>
        <taxon>Lecanoromycetes</taxon>
        <taxon>OSLEUM clade</taxon>
        <taxon>Lecanoromycetidae</taxon>
        <taxon>Lecanorales</taxon>
        <taxon>Lecanorineae</taxon>
        <taxon>Parmeliaceae</taxon>
        <taxon>Alectoria</taxon>
    </lineage>
</organism>
<keyword evidence="5 8" id="KW-0406">Ion transport</keyword>
<proteinExistence type="inferred from homology"/>
<dbReference type="Gene3D" id="1.10.287.70">
    <property type="match status" value="2"/>
</dbReference>
<evidence type="ECO:0000256" key="1">
    <source>
        <dbReference type="ARBA" id="ARBA00004141"/>
    </source>
</evidence>
<feature type="transmembrane region" description="Helical" evidence="10">
    <location>
        <begin position="262"/>
        <end position="285"/>
    </location>
</feature>
<keyword evidence="4 10" id="KW-1133">Transmembrane helix</keyword>
<dbReference type="PANTHER" id="PTHR11003:SF301">
    <property type="entry name" value="POTASSIUM CHANNEL PROTEIN"/>
    <property type="match status" value="1"/>
</dbReference>
<dbReference type="OrthoDB" id="297496at2759"/>
<dbReference type="PANTHER" id="PTHR11003">
    <property type="entry name" value="POTASSIUM CHANNEL, SUBFAMILY K"/>
    <property type="match status" value="1"/>
</dbReference>
<reference evidence="12" key="1">
    <citation type="submission" date="2021-03" db="EMBL/GenBank/DDBJ databases">
        <authorList>
            <person name="Tagirdzhanova G."/>
        </authorList>
    </citation>
    <scope>NUCLEOTIDE SEQUENCE</scope>
</reference>
<dbReference type="GO" id="GO:0022841">
    <property type="term" value="F:potassium ion leak channel activity"/>
    <property type="evidence" value="ECO:0007669"/>
    <property type="project" value="TreeGrafter"/>
</dbReference>
<evidence type="ECO:0000256" key="10">
    <source>
        <dbReference type="SAM" id="Phobius"/>
    </source>
</evidence>
<feature type="transmembrane region" description="Helical" evidence="10">
    <location>
        <begin position="41"/>
        <end position="68"/>
    </location>
</feature>
<dbReference type="InterPro" id="IPR003280">
    <property type="entry name" value="2pore_dom_K_chnl"/>
</dbReference>
<gene>
    <name evidence="12" type="primary">TOK1_1</name>
    <name evidence="12" type="ORF">ALECFALPRED_003014</name>
</gene>
<dbReference type="GO" id="GO:0015271">
    <property type="term" value="F:outward rectifier potassium channel activity"/>
    <property type="evidence" value="ECO:0007669"/>
    <property type="project" value="TreeGrafter"/>
</dbReference>
<dbReference type="FunFam" id="1.10.287.70:FF:000170">
    <property type="entry name" value="Outward-rectifier potassium channel TOK1"/>
    <property type="match status" value="1"/>
</dbReference>
<protein>
    <submittedName>
        <fullName evidence="12">Potassium channel</fullName>
    </submittedName>
</protein>
<evidence type="ECO:0000256" key="5">
    <source>
        <dbReference type="ARBA" id="ARBA00023065"/>
    </source>
</evidence>
<feature type="transmembrane region" description="Helical" evidence="10">
    <location>
        <begin position="94"/>
        <end position="114"/>
    </location>
</feature>
<dbReference type="EMBL" id="CAJPDR010000002">
    <property type="protein sequence ID" value="CAF9903859.1"/>
    <property type="molecule type" value="Genomic_DNA"/>
</dbReference>
<comment type="similarity">
    <text evidence="8">Belongs to the two pore domain potassium channel (TC 1.A.1.8) family.</text>
</comment>
<sequence length="709" mass="79839">MNDPGLEEPLNQTQNRIERVRKEEEDFELEVEQTFLNPSRWWFASTAFPLLAGTFGPMATAFNICALIEHWRVEIPPGFGANESHGIEIKDPKWLLAVNGVSLGLAIIANFSLLLNMARRLSFSVAQPITILGWYLSSILLIADLASIIHIVKVPGQRRALTQAFYYAIFAAALYFIIASLMVFTVIGAWRGHYSKEFKLNTSQRTLMLQTISFMIYMVGGAGVYAKIEGWLFLDALYFTNYTLLTVGIGDYAPSTHLGRGLLFPYAIGGIVILGLVIGSIRSLVLERGKKKLASRLVEKKRELLLKRMIKKNETDKLNPIQSKQHAEEVGISERERRQAEFKLMREIQQQASTRQKWQALFISGSAWLFLWLIGAVVFYKAEHEQQWTYFQSLYFAYTTLLTIGYGDYKPFSNSGKAFFVFWSLLAVPTLTIVISNMGDTVVKAISDLTLYLGEFTVLPGDAPVRDRMKQFAARTTGGRLFEDVIDNEEPPGLLGDGRKVDSEKGTAGGPGAAATDFLAGQVEDEELKEAREAKAKGDKLGEDIHQYHYLLAKEFRNVMKHLNESPPRRYSYEEWAWFLKLMGEDESHSDSHRTAPVKVKNDTDAKPDMQQAQTDDEEGGMRQWSWLGNRSPLMGDTEEAEWVLEKLSMTLEKEMKKLSEARTKKDDQDRGENAGKRIHSNSDSKTSGSDKTLGDRQGGANVEQSTAK</sequence>
<comment type="caution">
    <text evidence="12">The sequence shown here is derived from an EMBL/GenBank/DDBJ whole genome shotgun (WGS) entry which is preliminary data.</text>
</comment>
<feature type="compositionally biased region" description="Basic and acidic residues" evidence="9">
    <location>
        <begin position="587"/>
        <end position="608"/>
    </location>
</feature>
<evidence type="ECO:0000259" key="11">
    <source>
        <dbReference type="Pfam" id="PF07885"/>
    </source>
</evidence>
<name>A0A8H3ECA0_9LECA</name>
<evidence type="ECO:0000256" key="2">
    <source>
        <dbReference type="ARBA" id="ARBA00022448"/>
    </source>
</evidence>
<feature type="transmembrane region" description="Helical" evidence="10">
    <location>
        <begin position="232"/>
        <end position="250"/>
    </location>
</feature>
<feature type="compositionally biased region" description="Basic and acidic residues" evidence="9">
    <location>
        <begin position="656"/>
        <end position="676"/>
    </location>
</feature>
<dbReference type="PRINTS" id="PR01333">
    <property type="entry name" value="2POREKCHANEL"/>
</dbReference>
<keyword evidence="6 10" id="KW-0472">Membrane</keyword>
<keyword evidence="7 8" id="KW-0407">Ion channel</keyword>
<evidence type="ECO:0000256" key="6">
    <source>
        <dbReference type="ARBA" id="ARBA00023136"/>
    </source>
</evidence>
<feature type="transmembrane region" description="Helical" evidence="10">
    <location>
        <begin position="388"/>
        <end position="406"/>
    </location>
</feature>